<evidence type="ECO:0000259" key="3">
    <source>
        <dbReference type="Pfam" id="PF09113"/>
    </source>
</evidence>
<dbReference type="SUPFAM" id="SSF49742">
    <property type="entry name" value="PHM/PNGase F"/>
    <property type="match status" value="1"/>
</dbReference>
<dbReference type="InterPro" id="IPR015197">
    <property type="entry name" value="PngaseF_C"/>
</dbReference>
<feature type="chain" id="PRO_5017421800" evidence="2">
    <location>
        <begin position="21"/>
        <end position="642"/>
    </location>
</feature>
<gene>
    <name evidence="4" type="ORF">D1614_10290</name>
</gene>
<dbReference type="GO" id="GO:0016798">
    <property type="term" value="F:hydrolase activity, acting on glycosyl bonds"/>
    <property type="evidence" value="ECO:0007669"/>
    <property type="project" value="UniProtKB-KW"/>
</dbReference>
<name>A0A399T282_9BACT</name>
<evidence type="ECO:0000256" key="1">
    <source>
        <dbReference type="ARBA" id="ARBA00023157"/>
    </source>
</evidence>
<comment type="caution">
    <text evidence="4">The sequence shown here is derived from an EMBL/GenBank/DDBJ whole genome shotgun (WGS) entry which is preliminary data.</text>
</comment>
<keyword evidence="1" id="KW-1015">Disulfide bond</keyword>
<evidence type="ECO:0000313" key="5">
    <source>
        <dbReference type="Proteomes" id="UP000265926"/>
    </source>
</evidence>
<protein>
    <submittedName>
        <fullName evidence="4">Peptide-N-glycosidase</fullName>
    </submittedName>
</protein>
<keyword evidence="4" id="KW-0378">Hydrolase</keyword>
<dbReference type="EMBL" id="QWGR01000004">
    <property type="protein sequence ID" value="RIJ48902.1"/>
    <property type="molecule type" value="Genomic_DNA"/>
</dbReference>
<sequence>MNKKLILLVIVLLGGQLAFSQTSKVKVFDKVTIVTDPSQGVKSFVQWGEFPSASKEIRRVVMNLTLAYPEDRAIAHWDYMDRVKILRQGGKNGKAVNFEIGRMLTPYGSNFKEGWSFTWSIDVTDFQAFLRDSVELEYIHSGYESPDLGWDLSIDFDITYGPQVADFITVQKTWDGNYQYGNPANDIEKQLAPIKVKTAKNAAFGRFRIQHTGHGMDQPNGCSEFCSRWRELLFDGQVVDHRDMWKDCGNNPLYPQGGTWIFDRGYWCPGDLQVPDVIDIPLEKSKHTLDLNMEPFTANNIDQPKEQITSYFFQYGAPNRANDVIIEEIIAPNSKDNYNRFNPRGFSPIIKIRNLGSQDLTSLDIVYKTVGFAEKTFKWEGNLGFYEGALITLPGEIDAHPGTNTFAVTLNDPNGVADEWDGDNSLEASFEDIPNIPSKIVVDFMTNNRPKDNWLYIVNSAYDTVYAKTPEMLDTATTYLDTLELPEGNYYMQLVDTAGEGLEFWFLAQAGYGRLRLKDTEGNLIHLFESDCGNGQFYGFRADNETTVDPSEPHLSVNIYPRMVRDYATVYTTTNKPSTLKIRITKDGEYVETHEFTNIKDAQTGLDLRHLEDGRYVMEIYVDGEHKMNRRFNKVPQKGRRH</sequence>
<dbReference type="InterPro" id="IPR014784">
    <property type="entry name" value="Cu2_ascorb_mOase-like_C"/>
</dbReference>
<dbReference type="Proteomes" id="UP000265926">
    <property type="component" value="Unassembled WGS sequence"/>
</dbReference>
<organism evidence="4 5">
    <name type="scientific">Maribellus luteus</name>
    <dbReference type="NCBI Taxonomy" id="2305463"/>
    <lineage>
        <taxon>Bacteria</taxon>
        <taxon>Pseudomonadati</taxon>
        <taxon>Bacteroidota</taxon>
        <taxon>Bacteroidia</taxon>
        <taxon>Marinilabiliales</taxon>
        <taxon>Prolixibacteraceae</taxon>
        <taxon>Maribellus</taxon>
    </lineage>
</organism>
<accession>A0A399T282</accession>
<feature type="domain" description="Peptide-N-glycosidase F C-terminal" evidence="3">
    <location>
        <begin position="189"/>
        <end position="298"/>
    </location>
</feature>
<reference evidence="4 5" key="1">
    <citation type="submission" date="2018-08" db="EMBL/GenBank/DDBJ databases">
        <title>Pallidiluteibacterium maritimus gen. nov., sp. nov., isolated from coastal sediment.</title>
        <authorList>
            <person name="Zhou L.Y."/>
        </authorList>
    </citation>
    <scope>NUCLEOTIDE SEQUENCE [LARGE SCALE GENOMIC DNA]</scope>
    <source>
        <strain evidence="4 5">XSD2</strain>
    </source>
</reference>
<dbReference type="Pfam" id="PF09113">
    <property type="entry name" value="N-glycanase_C"/>
    <property type="match status" value="1"/>
</dbReference>
<dbReference type="OrthoDB" id="6281169at2"/>
<dbReference type="InterPro" id="IPR008977">
    <property type="entry name" value="PHM/PNGase_F_dom_sf"/>
</dbReference>
<keyword evidence="2" id="KW-0732">Signal</keyword>
<keyword evidence="4" id="KW-0326">Glycosidase</keyword>
<feature type="signal peptide" evidence="2">
    <location>
        <begin position="1"/>
        <end position="20"/>
    </location>
</feature>
<keyword evidence="5" id="KW-1185">Reference proteome</keyword>
<evidence type="ECO:0000256" key="2">
    <source>
        <dbReference type="SAM" id="SignalP"/>
    </source>
</evidence>
<dbReference type="GO" id="GO:0016715">
    <property type="term" value="F:oxidoreductase activity, acting on paired donors, with incorporation or reduction of molecular oxygen, reduced ascorbate as one donor, and incorporation of one atom of oxygen"/>
    <property type="evidence" value="ECO:0007669"/>
    <property type="project" value="InterPro"/>
</dbReference>
<dbReference type="AlphaFoldDB" id="A0A399T282"/>
<dbReference type="Gene3D" id="2.60.120.230">
    <property type="match status" value="2"/>
</dbReference>
<proteinExistence type="predicted"/>
<dbReference type="RefSeq" id="WP_119437822.1">
    <property type="nucleotide sequence ID" value="NZ_QWGR01000004.1"/>
</dbReference>
<evidence type="ECO:0000313" key="4">
    <source>
        <dbReference type="EMBL" id="RIJ48902.1"/>
    </source>
</evidence>